<proteinExistence type="predicted"/>
<comment type="caution">
    <text evidence="1">The sequence shown here is derived from an EMBL/GenBank/DDBJ whole genome shotgun (WGS) entry which is preliminary data.</text>
</comment>
<evidence type="ECO:0000313" key="2">
    <source>
        <dbReference type="Proteomes" id="UP000005056"/>
    </source>
</evidence>
<protein>
    <submittedName>
        <fullName evidence="1">Uncharacterized protein</fullName>
    </submittedName>
</protein>
<dbReference type="EMBL" id="ADWQ01000015">
    <property type="protein sequence ID" value="EFU34649.1"/>
    <property type="molecule type" value="Genomic_DNA"/>
</dbReference>
<accession>A0AAN3M8P0</accession>
<sequence>MLIILILPGKFASYFRRHFCDKRRGRSHLISTLPHNPVFPR</sequence>
<reference evidence="1 2" key="1">
    <citation type="submission" date="2010-09" db="EMBL/GenBank/DDBJ databases">
        <authorList>
            <person name="Weinstock G."/>
            <person name="Sodergren E."/>
            <person name="Clifton S."/>
            <person name="Fulton L."/>
            <person name="Fulton B."/>
            <person name="Courtney L."/>
            <person name="Fronick C."/>
            <person name="Harrison M."/>
            <person name="Strong C."/>
            <person name="Farmer C."/>
            <person name="Delahaunty K."/>
            <person name="Markovic C."/>
            <person name="Hall O."/>
            <person name="Minx P."/>
            <person name="Tomlinson C."/>
            <person name="Mitreva M."/>
            <person name="Hou S."/>
            <person name="Chen J."/>
            <person name="Wollam A."/>
            <person name="Pepin K.H."/>
            <person name="Johnson M."/>
            <person name="Bhonagiri V."/>
            <person name="Zhang X."/>
            <person name="Suruliraj S."/>
            <person name="Warren W."/>
            <person name="Chinwalla A."/>
            <person name="Mardis E.R."/>
            <person name="Wilson R.K."/>
        </authorList>
    </citation>
    <scope>NUCLEOTIDE SEQUENCE [LARGE SCALE GENOMIC DNA]</scope>
    <source>
        <strain evidence="1 2">MS 85-1</strain>
    </source>
</reference>
<name>A0AAN3M8P0_ECOLX</name>
<organism evidence="1 2">
    <name type="scientific">Escherichia coli MS 85-1</name>
    <dbReference type="NCBI Taxonomy" id="679202"/>
    <lineage>
        <taxon>Bacteria</taxon>
        <taxon>Pseudomonadati</taxon>
        <taxon>Pseudomonadota</taxon>
        <taxon>Gammaproteobacteria</taxon>
        <taxon>Enterobacterales</taxon>
        <taxon>Enterobacteriaceae</taxon>
        <taxon>Escherichia</taxon>
    </lineage>
</organism>
<evidence type="ECO:0000313" key="1">
    <source>
        <dbReference type="EMBL" id="EFU34649.1"/>
    </source>
</evidence>
<dbReference type="Proteomes" id="UP000005056">
    <property type="component" value="Unassembled WGS sequence"/>
</dbReference>
<dbReference type="AlphaFoldDB" id="A0AAN3M8P0"/>
<gene>
    <name evidence="1" type="ORF">HMPREF9350_03416</name>
</gene>